<protein>
    <recommendedName>
        <fullName evidence="3">Ig-like domain-containing protein</fullName>
    </recommendedName>
</protein>
<evidence type="ECO:0000313" key="5">
    <source>
        <dbReference type="Proteomes" id="UP000291022"/>
    </source>
</evidence>
<keyword evidence="1" id="KW-0732">Signal</keyword>
<keyword evidence="5" id="KW-1185">Reference proteome</keyword>
<dbReference type="Gene3D" id="2.60.40.10">
    <property type="entry name" value="Immunoglobulins"/>
    <property type="match status" value="1"/>
</dbReference>
<dbReference type="GeneTree" id="ENSGT00940000163595"/>
<dbReference type="SUPFAM" id="SSF48726">
    <property type="entry name" value="Immunoglobulin"/>
    <property type="match status" value="1"/>
</dbReference>
<evidence type="ECO:0000256" key="1">
    <source>
        <dbReference type="ARBA" id="ARBA00022729"/>
    </source>
</evidence>
<dbReference type="GO" id="GO:0002376">
    <property type="term" value="P:immune system process"/>
    <property type="evidence" value="ECO:0007669"/>
    <property type="project" value="UniProtKB-KW"/>
</dbReference>
<dbReference type="PROSITE" id="PS50835">
    <property type="entry name" value="IG_LIKE"/>
    <property type="match status" value="1"/>
</dbReference>
<evidence type="ECO:0000259" key="3">
    <source>
        <dbReference type="PROSITE" id="PS50835"/>
    </source>
</evidence>
<dbReference type="InterPro" id="IPR036179">
    <property type="entry name" value="Ig-like_dom_sf"/>
</dbReference>
<dbReference type="SMART" id="SM00409">
    <property type="entry name" value="IG"/>
    <property type="match status" value="1"/>
</dbReference>
<dbReference type="Ensembl" id="ENSUAMT00000016368.1">
    <property type="protein sequence ID" value="ENSUAMP00000014591.1"/>
    <property type="gene ID" value="ENSUAMG00000011707.1"/>
</dbReference>
<dbReference type="InterPro" id="IPR003599">
    <property type="entry name" value="Ig_sub"/>
</dbReference>
<dbReference type="InterPro" id="IPR007110">
    <property type="entry name" value="Ig-like_dom"/>
</dbReference>
<reference evidence="5" key="1">
    <citation type="submission" date="2016-06" db="EMBL/GenBank/DDBJ databases">
        <title>De novo assembly and RNA-Seq shows season-dependent expression and editing in black bear kidneys.</title>
        <authorList>
            <person name="Korstanje R."/>
            <person name="Srivastava A."/>
            <person name="Sarsani V.K."/>
            <person name="Sheehan S.M."/>
            <person name="Seger R.L."/>
            <person name="Barter M.E."/>
            <person name="Lindqvist C."/>
            <person name="Brody L.C."/>
            <person name="Mullikin J.C."/>
        </authorList>
    </citation>
    <scope>NUCLEOTIDE SEQUENCE [LARGE SCALE GENOMIC DNA]</scope>
</reference>
<reference evidence="4" key="2">
    <citation type="submission" date="2025-08" db="UniProtKB">
        <authorList>
            <consortium name="Ensembl"/>
        </authorList>
    </citation>
    <scope>IDENTIFICATION</scope>
</reference>
<accession>A0A452R837</accession>
<feature type="domain" description="Ig-like" evidence="3">
    <location>
        <begin position="21"/>
        <end position="123"/>
    </location>
</feature>
<dbReference type="PANTHER" id="PTHR23268">
    <property type="entry name" value="T-CELL RECEPTOR BETA CHAIN"/>
    <property type="match status" value="1"/>
</dbReference>
<dbReference type="GO" id="GO:0007166">
    <property type="term" value="P:cell surface receptor signaling pathway"/>
    <property type="evidence" value="ECO:0007669"/>
    <property type="project" value="TreeGrafter"/>
</dbReference>
<dbReference type="InterPro" id="IPR013106">
    <property type="entry name" value="Ig_V-set"/>
</dbReference>
<dbReference type="InterPro" id="IPR013783">
    <property type="entry name" value="Ig-like_fold"/>
</dbReference>
<evidence type="ECO:0000256" key="2">
    <source>
        <dbReference type="ARBA" id="ARBA00022859"/>
    </source>
</evidence>
<evidence type="ECO:0000313" key="4">
    <source>
        <dbReference type="Ensembl" id="ENSUAMP00000014591.1"/>
    </source>
</evidence>
<reference evidence="4" key="3">
    <citation type="submission" date="2025-09" db="UniProtKB">
        <authorList>
            <consortium name="Ensembl"/>
        </authorList>
    </citation>
    <scope>IDENTIFICATION</scope>
</reference>
<organism evidence="4 5">
    <name type="scientific">Ursus americanus</name>
    <name type="common">American black bear</name>
    <name type="synonym">Euarctos americanus</name>
    <dbReference type="NCBI Taxonomy" id="9643"/>
    <lineage>
        <taxon>Eukaryota</taxon>
        <taxon>Metazoa</taxon>
        <taxon>Chordata</taxon>
        <taxon>Craniata</taxon>
        <taxon>Vertebrata</taxon>
        <taxon>Euteleostomi</taxon>
        <taxon>Mammalia</taxon>
        <taxon>Eutheria</taxon>
        <taxon>Laurasiatheria</taxon>
        <taxon>Carnivora</taxon>
        <taxon>Caniformia</taxon>
        <taxon>Ursidae</taxon>
        <taxon>Ursus</taxon>
    </lineage>
</organism>
<dbReference type="GO" id="GO:0005886">
    <property type="term" value="C:plasma membrane"/>
    <property type="evidence" value="ECO:0007669"/>
    <property type="project" value="TreeGrafter"/>
</dbReference>
<dbReference type="Pfam" id="PF07686">
    <property type="entry name" value="V-set"/>
    <property type="match status" value="1"/>
</dbReference>
<dbReference type="SMART" id="SM00406">
    <property type="entry name" value="IGv"/>
    <property type="match status" value="1"/>
</dbReference>
<name>A0A452R837_URSAM</name>
<sequence>ASLGLLLKPCLYPLSASPAGPLDAAITQTPRYQIVQIGTKMTLECSQDMNHFAMFWYRQDPGQGLRLIHYSSGVTGTAKENVGEGYSVSRNKQEHFSLTLESAGTNQTSVYLCASSKSTARLSQLLSAQKAQPRAWKILLPEALPHNGGGGGLPLLRLSPDFLAMGSQARGCGGLKQGDPPCERCSIIGRGGVQAGAKST</sequence>
<dbReference type="AlphaFoldDB" id="A0A452R837"/>
<dbReference type="Proteomes" id="UP000291022">
    <property type="component" value="Unassembled WGS sequence"/>
</dbReference>
<dbReference type="PANTHER" id="PTHR23268:SF42">
    <property type="entry name" value="T CELL RECEPTOR BETA VARIABLE 10-1-RELATED"/>
    <property type="match status" value="1"/>
</dbReference>
<proteinExistence type="predicted"/>
<dbReference type="InterPro" id="IPR050413">
    <property type="entry name" value="TCR_beta_variable"/>
</dbReference>
<keyword evidence="2" id="KW-0391">Immunity</keyword>